<protein>
    <submittedName>
        <fullName evidence="1">Uncharacterized protein</fullName>
    </submittedName>
</protein>
<dbReference type="Proteomes" id="UP000070377">
    <property type="component" value="Unassembled WGS sequence"/>
</dbReference>
<dbReference type="AlphaFoldDB" id="A0A139MXU0"/>
<dbReference type="PATRIC" id="fig|45634.12.peg.2133"/>
<organism evidence="1 2">
    <name type="scientific">Streptococcus cristatus</name>
    <dbReference type="NCBI Taxonomy" id="45634"/>
    <lineage>
        <taxon>Bacteria</taxon>
        <taxon>Bacillati</taxon>
        <taxon>Bacillota</taxon>
        <taxon>Bacilli</taxon>
        <taxon>Lactobacillales</taxon>
        <taxon>Streptococcaceae</taxon>
        <taxon>Streptococcus</taxon>
    </lineage>
</organism>
<comment type="caution">
    <text evidence="1">The sequence shown here is derived from an EMBL/GenBank/DDBJ whole genome shotgun (WGS) entry which is preliminary data.</text>
</comment>
<evidence type="ECO:0000313" key="1">
    <source>
        <dbReference type="EMBL" id="KXT68367.1"/>
    </source>
</evidence>
<proteinExistence type="predicted"/>
<accession>A0A139MXU0</accession>
<gene>
    <name evidence="1" type="ORF">SCRDD08_02051</name>
</gene>
<name>A0A139MXU0_STRCR</name>
<reference evidence="1 2" key="1">
    <citation type="submission" date="2016-01" db="EMBL/GenBank/DDBJ databases">
        <title>Highly variable Streptococcus oralis are common among viridans streptococci isolated from primates.</title>
        <authorList>
            <person name="Denapaite D."/>
            <person name="Rieger M."/>
            <person name="Koendgen S."/>
            <person name="Brueckner R."/>
            <person name="Ochigava I."/>
            <person name="Kappeler P."/>
            <person name="Maetz-Rensing K."/>
            <person name="Leendertz F."/>
            <person name="Hakenbeck R."/>
        </authorList>
    </citation>
    <scope>NUCLEOTIDE SEQUENCE [LARGE SCALE GENOMIC DNA]</scope>
    <source>
        <strain evidence="1 2">DD08</strain>
    </source>
</reference>
<evidence type="ECO:0000313" key="2">
    <source>
        <dbReference type="Proteomes" id="UP000070377"/>
    </source>
</evidence>
<sequence length="52" mass="5534">MAHKSGIDAAAFIAIPIGVPLPDTGNENPKERILVGQDATYAALHPYYRVGN</sequence>
<dbReference type="EMBL" id="LQRD01000077">
    <property type="protein sequence ID" value="KXT68367.1"/>
    <property type="molecule type" value="Genomic_DNA"/>
</dbReference>